<dbReference type="PROSITE" id="PS51257">
    <property type="entry name" value="PROKAR_LIPOPROTEIN"/>
    <property type="match status" value="1"/>
</dbReference>
<gene>
    <name evidence="1" type="ORF">JD77_05411</name>
</gene>
<proteinExistence type="predicted"/>
<dbReference type="EMBL" id="VLKE01000001">
    <property type="protein sequence ID" value="TWH70386.1"/>
    <property type="molecule type" value="Genomic_DNA"/>
</dbReference>
<accession>A0A562IHU0</accession>
<sequence length="65" mass="6979">MKRIGQLADRMVSAFVPKTTASAVSAAGCTDYYYCQACGSSLKSCWSQWCDGRYINGACGLCGYC</sequence>
<comment type="caution">
    <text evidence="1">The sequence shown here is derived from an EMBL/GenBank/DDBJ whole genome shotgun (WGS) entry which is preliminary data.</text>
</comment>
<name>A0A562IHU0_MICOL</name>
<dbReference type="Proteomes" id="UP000319825">
    <property type="component" value="Unassembled WGS sequence"/>
</dbReference>
<dbReference type="AlphaFoldDB" id="A0A562IHU0"/>
<organism evidence="1 2">
    <name type="scientific">Micromonospora olivasterospora</name>
    <dbReference type="NCBI Taxonomy" id="1880"/>
    <lineage>
        <taxon>Bacteria</taxon>
        <taxon>Bacillati</taxon>
        <taxon>Actinomycetota</taxon>
        <taxon>Actinomycetes</taxon>
        <taxon>Micromonosporales</taxon>
        <taxon>Micromonosporaceae</taxon>
        <taxon>Micromonospora</taxon>
    </lineage>
</organism>
<evidence type="ECO:0000313" key="2">
    <source>
        <dbReference type="Proteomes" id="UP000319825"/>
    </source>
</evidence>
<evidence type="ECO:0000313" key="1">
    <source>
        <dbReference type="EMBL" id="TWH70386.1"/>
    </source>
</evidence>
<keyword evidence="2" id="KW-1185">Reference proteome</keyword>
<reference evidence="1 2" key="1">
    <citation type="submission" date="2019-07" db="EMBL/GenBank/DDBJ databases">
        <title>R&amp;d 2014.</title>
        <authorList>
            <person name="Klenk H.-P."/>
        </authorList>
    </citation>
    <scope>NUCLEOTIDE SEQUENCE [LARGE SCALE GENOMIC DNA]</scope>
    <source>
        <strain evidence="1 2">DSM 43868</strain>
    </source>
</reference>
<dbReference type="RefSeq" id="WP_145776676.1">
    <property type="nucleotide sequence ID" value="NZ_BAAATQ010000093.1"/>
</dbReference>
<protein>
    <submittedName>
        <fullName evidence="1">Uncharacterized protein</fullName>
    </submittedName>
</protein>
<dbReference type="OrthoDB" id="3395897at2"/>